<dbReference type="Pfam" id="PF01243">
    <property type="entry name" value="PNPOx_N"/>
    <property type="match status" value="1"/>
</dbReference>
<dbReference type="OrthoDB" id="9796486at2"/>
<name>A0A238U8C7_9FLAO</name>
<dbReference type="Gene3D" id="2.30.110.10">
    <property type="entry name" value="Electron Transport, Fmn-binding Protein, Chain A"/>
    <property type="match status" value="2"/>
</dbReference>
<evidence type="ECO:0000313" key="3">
    <source>
        <dbReference type="Proteomes" id="UP000215214"/>
    </source>
</evidence>
<dbReference type="InterPro" id="IPR011576">
    <property type="entry name" value="Pyridox_Oxase_N"/>
</dbReference>
<feature type="domain" description="Pyridoxamine 5'-phosphate oxidase N-terminal" evidence="1">
    <location>
        <begin position="39"/>
        <end position="128"/>
    </location>
</feature>
<evidence type="ECO:0000259" key="1">
    <source>
        <dbReference type="Pfam" id="PF01243"/>
    </source>
</evidence>
<gene>
    <name evidence="2" type="ORF">TJEJU_0896</name>
</gene>
<evidence type="ECO:0000313" key="2">
    <source>
        <dbReference type="EMBL" id="SNR14660.1"/>
    </source>
</evidence>
<accession>A0A238U8C7</accession>
<sequence length="305" mass="35117">MRQPFHKGELELQKKYKAYHPPKLVERLLKDHILNELIPFIEQQTTVIISTTDEENHIWTSMIIGNKGFIKVQNPKQLDIFLNKTQRNEKDIFLTNIPTNTNVGLLFIDTASRTRYRMNASAEIINDTIIFSITEAYPNCPKYIQQRVLSISEENTSVKSEQTTGTILNDFQRNWITNADTFFLGSVNKHGNMDASHRGGPKGFIQLLENDILKIPDYIGNNLFNTLGNFLQCPKSGLLFIDYENGNALQLSGSTTLVLDQENTEDLETTMGTGRYWLFNPEKWIQTKTYYTADWEFISFSPFNP</sequence>
<dbReference type="Proteomes" id="UP000215214">
    <property type="component" value="Chromosome TJEJU"/>
</dbReference>
<dbReference type="SUPFAM" id="SSF50475">
    <property type="entry name" value="FMN-binding split barrel"/>
    <property type="match status" value="1"/>
</dbReference>
<dbReference type="PANTHER" id="PTHR42815:SF2">
    <property type="entry name" value="FAD-BINDING, PUTATIVE (AFU_ORTHOLOGUE AFUA_6G07600)-RELATED"/>
    <property type="match status" value="1"/>
</dbReference>
<dbReference type="KEGG" id="tje:TJEJU_0896"/>
<protein>
    <submittedName>
        <fullName evidence="2">Pyridoxamine 5'-phosphate oxidase-related FMN-binding</fullName>
    </submittedName>
</protein>
<reference evidence="2 3" key="1">
    <citation type="submission" date="2017-07" db="EMBL/GenBank/DDBJ databases">
        <authorList>
            <person name="Sun Z.S."/>
            <person name="Albrecht U."/>
            <person name="Echele G."/>
            <person name="Lee C.C."/>
        </authorList>
    </citation>
    <scope>NUCLEOTIDE SEQUENCE [LARGE SCALE GENOMIC DNA]</scope>
    <source>
        <strain evidence="3">type strain: KCTC 22618</strain>
    </source>
</reference>
<dbReference type="EMBL" id="LT899436">
    <property type="protein sequence ID" value="SNR14660.1"/>
    <property type="molecule type" value="Genomic_DNA"/>
</dbReference>
<dbReference type="InterPro" id="IPR012349">
    <property type="entry name" value="Split_barrel_FMN-bd"/>
</dbReference>
<proteinExistence type="predicted"/>
<organism evidence="2 3">
    <name type="scientific">Tenacibaculum jejuense</name>
    <dbReference type="NCBI Taxonomy" id="584609"/>
    <lineage>
        <taxon>Bacteria</taxon>
        <taxon>Pseudomonadati</taxon>
        <taxon>Bacteroidota</taxon>
        <taxon>Flavobacteriia</taxon>
        <taxon>Flavobacteriales</taxon>
        <taxon>Flavobacteriaceae</taxon>
        <taxon>Tenacibaculum</taxon>
    </lineage>
</organism>
<dbReference type="AlphaFoldDB" id="A0A238U8C7"/>
<dbReference type="RefSeq" id="WP_095069797.1">
    <property type="nucleotide sequence ID" value="NZ_LT899436.1"/>
</dbReference>
<dbReference type="PANTHER" id="PTHR42815">
    <property type="entry name" value="FAD-BINDING, PUTATIVE (AFU_ORTHOLOGUE AFUA_6G07600)-RELATED"/>
    <property type="match status" value="1"/>
</dbReference>
<keyword evidence="3" id="KW-1185">Reference proteome</keyword>